<organism evidence="4 5">
    <name type="scientific">Clostridium algidicarnis DSM 15099</name>
    <dbReference type="NCBI Taxonomy" id="1121295"/>
    <lineage>
        <taxon>Bacteria</taxon>
        <taxon>Bacillati</taxon>
        <taxon>Bacillota</taxon>
        <taxon>Clostridia</taxon>
        <taxon>Eubacteriales</taxon>
        <taxon>Clostridiaceae</taxon>
        <taxon>Clostridium</taxon>
    </lineage>
</organism>
<dbReference type="Pfam" id="PF17479">
    <property type="entry name" value="DUF3048_C"/>
    <property type="match status" value="1"/>
</dbReference>
<dbReference type="Gene3D" id="3.50.90.10">
    <property type="entry name" value="YerB-like"/>
    <property type="match status" value="1"/>
</dbReference>
<gene>
    <name evidence="4" type="ORF">BD821_10690</name>
</gene>
<evidence type="ECO:0000313" key="5">
    <source>
        <dbReference type="Proteomes" id="UP000239863"/>
    </source>
</evidence>
<dbReference type="InterPro" id="IPR021416">
    <property type="entry name" value="DUF3048_N"/>
</dbReference>
<keyword evidence="1" id="KW-0812">Transmembrane</keyword>
<reference evidence="4 5" key="1">
    <citation type="submission" date="2018-02" db="EMBL/GenBank/DDBJ databases">
        <title>Genomic Encyclopedia of Archaeal and Bacterial Type Strains, Phase II (KMG-II): from individual species to whole genera.</title>
        <authorList>
            <person name="Goeker M."/>
        </authorList>
    </citation>
    <scope>NUCLEOTIDE SEQUENCE [LARGE SCALE GENOMIC DNA]</scope>
    <source>
        <strain evidence="4 5">DSM 15099</strain>
    </source>
</reference>
<sequence length="259" mass="29587">MNADKLFDYIIKILIAVLIIIILFNIYTYINYKKKYVPNNSINVSPITGQIITNVYNEDTLPISVNYTDIYENDSICGLGKADIIYEFIDENQKLNYNAIFYSNIPNNNYPISSIRTSKLDSIPSFNFKNAVEVDSNLINAKYLFINLNNLYTSNFIYKDGVYEHFLGSLPHVDSLDKEIIKATNVVVQFVDDPISFQSSSKNDSGHGMLFSSGKALNMKWVKDNNKTSIYDSNEVPLSIVRGNTWWVIIDKSNSLIYK</sequence>
<dbReference type="AlphaFoldDB" id="A0A2S6FYC7"/>
<comment type="caution">
    <text evidence="4">The sequence shown here is derived from an EMBL/GenBank/DDBJ whole genome shotgun (WGS) entry which is preliminary data.</text>
</comment>
<dbReference type="OrthoDB" id="1910449at2"/>
<evidence type="ECO:0000313" key="4">
    <source>
        <dbReference type="EMBL" id="PPK48568.1"/>
    </source>
</evidence>
<evidence type="ECO:0000259" key="2">
    <source>
        <dbReference type="Pfam" id="PF11258"/>
    </source>
</evidence>
<dbReference type="SUPFAM" id="SSF159774">
    <property type="entry name" value="YerB-like"/>
    <property type="match status" value="1"/>
</dbReference>
<dbReference type="InterPro" id="IPR035328">
    <property type="entry name" value="DUF3048_C"/>
</dbReference>
<proteinExistence type="predicted"/>
<protein>
    <submittedName>
        <fullName evidence="4">Uncharacterized protein</fullName>
    </submittedName>
</protein>
<dbReference type="InterPro" id="IPR023158">
    <property type="entry name" value="YerB-like_sf"/>
</dbReference>
<feature type="domain" description="DUF3048" evidence="2">
    <location>
        <begin position="48"/>
        <end position="127"/>
    </location>
</feature>
<dbReference type="Proteomes" id="UP000239863">
    <property type="component" value="Unassembled WGS sequence"/>
</dbReference>
<dbReference type="RefSeq" id="WP_104409713.1">
    <property type="nucleotide sequence ID" value="NZ_PTIS01000006.1"/>
</dbReference>
<feature type="transmembrane region" description="Helical" evidence="1">
    <location>
        <begin position="6"/>
        <end position="30"/>
    </location>
</feature>
<feature type="domain" description="DUF3048" evidence="3">
    <location>
        <begin position="154"/>
        <end position="246"/>
    </location>
</feature>
<evidence type="ECO:0000259" key="3">
    <source>
        <dbReference type="Pfam" id="PF17479"/>
    </source>
</evidence>
<evidence type="ECO:0000256" key="1">
    <source>
        <dbReference type="SAM" id="Phobius"/>
    </source>
</evidence>
<dbReference type="Pfam" id="PF11258">
    <property type="entry name" value="DUF3048"/>
    <property type="match status" value="1"/>
</dbReference>
<dbReference type="EMBL" id="PTIS01000006">
    <property type="protein sequence ID" value="PPK48568.1"/>
    <property type="molecule type" value="Genomic_DNA"/>
</dbReference>
<keyword evidence="1" id="KW-0472">Membrane</keyword>
<keyword evidence="1" id="KW-1133">Transmembrane helix</keyword>
<accession>A0A2S6FYC7</accession>
<name>A0A2S6FYC7_9CLOT</name>